<evidence type="ECO:0000256" key="1">
    <source>
        <dbReference type="ARBA" id="ARBA00022691"/>
    </source>
</evidence>
<keyword evidence="1" id="KW-0949">S-adenosyl-L-methionine</keyword>
<dbReference type="RefSeq" id="WP_073027225.1">
    <property type="nucleotide sequence ID" value="NZ_FQXJ01000003.1"/>
</dbReference>
<accession>A0A1M5QFE1</accession>
<dbReference type="GO" id="GO:0003824">
    <property type="term" value="F:catalytic activity"/>
    <property type="evidence" value="ECO:0007669"/>
    <property type="project" value="InterPro"/>
</dbReference>
<dbReference type="EMBL" id="FQXJ01000003">
    <property type="protein sequence ID" value="SHH12762.1"/>
    <property type="molecule type" value="Genomic_DNA"/>
</dbReference>
<keyword evidence="2" id="KW-0479">Metal-binding</keyword>
<dbReference type="SFLD" id="SFLDS00029">
    <property type="entry name" value="Radical_SAM"/>
    <property type="match status" value="1"/>
</dbReference>
<sequence>MQIYIVPTYECNLSCPGCYSKKNKTDFSDYLSWVNFIKIYNKFKDECNKFAFIGGEPAKWKFINEAVLFLKNKGKKVTIFTNGTIPIYTKPTNVIVNGTNLFNLNIRNTILEQIKAYRNQRVKIALRFNVNDSFSNEMLKEAVAISKEYANSVSVSIMFPAEFTKSLGDLVYSLCNQVTLTGTKVRISRATPLCIFSSEQKSYLQTNCRLSGQCSLPNNSIVILPDGETIQPCVELNIYKNLKELTSSSPRNLFFDEIKNIKSKENSACSGCELFITKQCCGGCLSYK</sequence>
<proteinExistence type="predicted"/>
<dbReference type="InterPro" id="IPR050377">
    <property type="entry name" value="Radical_SAM_PqqE_MftC-like"/>
</dbReference>
<keyword evidence="3" id="KW-0408">Iron</keyword>
<dbReference type="GO" id="GO:0051536">
    <property type="term" value="F:iron-sulfur cluster binding"/>
    <property type="evidence" value="ECO:0007669"/>
    <property type="project" value="UniProtKB-KW"/>
</dbReference>
<gene>
    <name evidence="6" type="ORF">SAMN02746098_00241</name>
</gene>
<evidence type="ECO:0000256" key="2">
    <source>
        <dbReference type="ARBA" id="ARBA00022723"/>
    </source>
</evidence>
<keyword evidence="4" id="KW-0411">Iron-sulfur</keyword>
<organism evidence="6 7">
    <name type="scientific">Desulfosporosinus lacus DSM 15449</name>
    <dbReference type="NCBI Taxonomy" id="1121420"/>
    <lineage>
        <taxon>Bacteria</taxon>
        <taxon>Bacillati</taxon>
        <taxon>Bacillota</taxon>
        <taxon>Clostridia</taxon>
        <taxon>Eubacteriales</taxon>
        <taxon>Desulfitobacteriaceae</taxon>
        <taxon>Desulfosporosinus</taxon>
    </lineage>
</organism>
<dbReference type="InterPro" id="IPR007197">
    <property type="entry name" value="rSAM"/>
</dbReference>
<dbReference type="SUPFAM" id="SSF102114">
    <property type="entry name" value="Radical SAM enzymes"/>
    <property type="match status" value="1"/>
</dbReference>
<dbReference type="Proteomes" id="UP000183954">
    <property type="component" value="Unassembled WGS sequence"/>
</dbReference>
<keyword evidence="7" id="KW-1185">Reference proteome</keyword>
<protein>
    <submittedName>
        <fullName evidence="6">4Fe-4S single cluster domain-containing protein</fullName>
    </submittedName>
</protein>
<dbReference type="Gene3D" id="3.20.20.70">
    <property type="entry name" value="Aldolase class I"/>
    <property type="match status" value="1"/>
</dbReference>
<dbReference type="CDD" id="cd01335">
    <property type="entry name" value="Radical_SAM"/>
    <property type="match status" value="1"/>
</dbReference>
<evidence type="ECO:0000313" key="7">
    <source>
        <dbReference type="Proteomes" id="UP000183954"/>
    </source>
</evidence>
<evidence type="ECO:0000259" key="5">
    <source>
        <dbReference type="Pfam" id="PF04055"/>
    </source>
</evidence>
<dbReference type="InterPro" id="IPR058240">
    <property type="entry name" value="rSAM_sf"/>
</dbReference>
<dbReference type="OrthoDB" id="9808591at2"/>
<evidence type="ECO:0000256" key="3">
    <source>
        <dbReference type="ARBA" id="ARBA00023004"/>
    </source>
</evidence>
<dbReference type="PANTHER" id="PTHR11228">
    <property type="entry name" value="RADICAL SAM DOMAIN PROTEIN"/>
    <property type="match status" value="1"/>
</dbReference>
<name>A0A1M5QFE1_9FIRM</name>
<dbReference type="InterPro" id="IPR013785">
    <property type="entry name" value="Aldolase_TIM"/>
</dbReference>
<evidence type="ECO:0000313" key="6">
    <source>
        <dbReference type="EMBL" id="SHH12762.1"/>
    </source>
</evidence>
<dbReference type="PANTHER" id="PTHR11228:SF7">
    <property type="entry name" value="PQQA PEPTIDE CYCLASE"/>
    <property type="match status" value="1"/>
</dbReference>
<dbReference type="GO" id="GO:0046872">
    <property type="term" value="F:metal ion binding"/>
    <property type="evidence" value="ECO:0007669"/>
    <property type="project" value="UniProtKB-KW"/>
</dbReference>
<dbReference type="AlphaFoldDB" id="A0A1M5QFE1"/>
<feature type="domain" description="Radical SAM core" evidence="5">
    <location>
        <begin position="5"/>
        <end position="86"/>
    </location>
</feature>
<dbReference type="Pfam" id="PF04055">
    <property type="entry name" value="Radical_SAM"/>
    <property type="match status" value="1"/>
</dbReference>
<evidence type="ECO:0000256" key="4">
    <source>
        <dbReference type="ARBA" id="ARBA00023014"/>
    </source>
</evidence>
<reference evidence="7" key="1">
    <citation type="submission" date="2016-11" db="EMBL/GenBank/DDBJ databases">
        <authorList>
            <person name="Varghese N."/>
            <person name="Submissions S."/>
        </authorList>
    </citation>
    <scope>NUCLEOTIDE SEQUENCE [LARGE SCALE GENOMIC DNA]</scope>
    <source>
        <strain evidence="7">DSM 15449</strain>
    </source>
</reference>